<dbReference type="SUPFAM" id="SSF89372">
    <property type="entry name" value="Fucose-specific lectin"/>
    <property type="match status" value="1"/>
</dbReference>
<feature type="non-terminal residue" evidence="2">
    <location>
        <position position="281"/>
    </location>
</feature>
<evidence type="ECO:0000313" key="2">
    <source>
        <dbReference type="EMBL" id="GAF86543.1"/>
    </source>
</evidence>
<dbReference type="AlphaFoldDB" id="X0SZC8"/>
<name>X0SZC8_9ZZZZ</name>
<proteinExistence type="predicted"/>
<organism evidence="2">
    <name type="scientific">marine sediment metagenome</name>
    <dbReference type="NCBI Taxonomy" id="412755"/>
    <lineage>
        <taxon>unclassified sequences</taxon>
        <taxon>metagenomes</taxon>
        <taxon>ecological metagenomes</taxon>
    </lineage>
</organism>
<sequence>TARQAARIEPAVPEDIPEVNGSAVEPEPVSPVPDFSTDRTVIRYENGRWLPDRDGPTDLALDGQVLTMGARDGAIHLIYRQEPPKDALVHRFSVKPETEWSELVTVPFTDPPVPCQAGWIDGTPVLVVGQRQAEKTILRCLRFTAGEWVTTSTLTDEANEPVLFAAPPGVAWSQGQIAVAALSAEGDPQVGLWSPTTGRPTEPPTGVTALTQQLPSGMSAPASALIQYAILGATLVAVFAWRRDSVLKVVPLAPGQVFGRLPRRAVALGLDVAVLLPIWMP</sequence>
<gene>
    <name evidence="2" type="ORF">S01H1_26888</name>
</gene>
<protein>
    <submittedName>
        <fullName evidence="2">Uncharacterized protein</fullName>
    </submittedName>
</protein>
<feature type="non-terminal residue" evidence="2">
    <location>
        <position position="1"/>
    </location>
</feature>
<dbReference type="EMBL" id="BARS01016329">
    <property type="protein sequence ID" value="GAF86543.1"/>
    <property type="molecule type" value="Genomic_DNA"/>
</dbReference>
<accession>X0SZC8</accession>
<evidence type="ECO:0000256" key="1">
    <source>
        <dbReference type="SAM" id="MobiDB-lite"/>
    </source>
</evidence>
<comment type="caution">
    <text evidence="2">The sequence shown here is derived from an EMBL/GenBank/DDBJ whole genome shotgun (WGS) entry which is preliminary data.</text>
</comment>
<reference evidence="2" key="1">
    <citation type="journal article" date="2014" name="Front. Microbiol.">
        <title>High frequency of phylogenetically diverse reductive dehalogenase-homologous genes in deep subseafloor sedimentary metagenomes.</title>
        <authorList>
            <person name="Kawai M."/>
            <person name="Futagami T."/>
            <person name="Toyoda A."/>
            <person name="Takaki Y."/>
            <person name="Nishi S."/>
            <person name="Hori S."/>
            <person name="Arai W."/>
            <person name="Tsubouchi T."/>
            <person name="Morono Y."/>
            <person name="Uchiyama I."/>
            <person name="Ito T."/>
            <person name="Fujiyama A."/>
            <person name="Inagaki F."/>
            <person name="Takami H."/>
        </authorList>
    </citation>
    <scope>NUCLEOTIDE SEQUENCE</scope>
    <source>
        <strain evidence="2">Expedition CK06-06</strain>
    </source>
</reference>
<feature type="region of interest" description="Disordered" evidence="1">
    <location>
        <begin position="1"/>
        <end position="35"/>
    </location>
</feature>